<evidence type="ECO:0000256" key="5">
    <source>
        <dbReference type="ARBA" id="ARBA00023284"/>
    </source>
</evidence>
<sequence length="173" mass="18194">MAGLVDKVKQATNKALASGSKITSTVALKEDNPEEGTVFLNKLSGKNLIVGVPGAFTPPCSSHVPGYVEQADKFTQKGIKNIYVVAVNDAFTTQAWKEKLGANSPIVHILADDTGAFTRDVGLGFDASGLLGGFRSQRYVAVVDDNVVSQIFVEDAAPNVTVTQAGNVLEALK</sequence>
<dbReference type="Gene3D" id="3.40.30.10">
    <property type="entry name" value="Glutaredoxin"/>
    <property type="match status" value="1"/>
</dbReference>
<dbReference type="EMBL" id="KZ819634">
    <property type="protein sequence ID" value="PWN93952.1"/>
    <property type="molecule type" value="Genomic_DNA"/>
</dbReference>
<dbReference type="GO" id="GO:0005777">
    <property type="term" value="C:peroxisome"/>
    <property type="evidence" value="ECO:0007669"/>
    <property type="project" value="TreeGrafter"/>
</dbReference>
<evidence type="ECO:0000256" key="7">
    <source>
        <dbReference type="RuleBase" id="RU366011"/>
    </source>
</evidence>
<evidence type="ECO:0000313" key="9">
    <source>
        <dbReference type="EMBL" id="PWN93952.1"/>
    </source>
</evidence>
<dbReference type="InParanoid" id="A0A316YXU8"/>
<dbReference type="InterPro" id="IPR013766">
    <property type="entry name" value="Thioredoxin_domain"/>
</dbReference>
<evidence type="ECO:0000256" key="4">
    <source>
        <dbReference type="ARBA" id="ARBA00023002"/>
    </source>
</evidence>
<dbReference type="Proteomes" id="UP000245768">
    <property type="component" value="Unassembled WGS sequence"/>
</dbReference>
<dbReference type="GeneID" id="37042609"/>
<dbReference type="PANTHER" id="PTHR10430">
    <property type="entry name" value="PEROXIREDOXIN"/>
    <property type="match status" value="1"/>
</dbReference>
<dbReference type="PROSITE" id="PS51352">
    <property type="entry name" value="THIOREDOXIN_2"/>
    <property type="match status" value="1"/>
</dbReference>
<dbReference type="InterPro" id="IPR036249">
    <property type="entry name" value="Thioredoxin-like_sf"/>
</dbReference>
<keyword evidence="2 7" id="KW-0575">Peroxidase</keyword>
<dbReference type="InterPro" id="IPR013740">
    <property type="entry name" value="Redoxin"/>
</dbReference>
<feature type="active site" description="Cysteine sulfenic acid (-SOH) intermediate" evidence="6">
    <location>
        <position position="60"/>
    </location>
</feature>
<dbReference type="GO" id="GO:0042744">
    <property type="term" value="P:hydrogen peroxide catabolic process"/>
    <property type="evidence" value="ECO:0007669"/>
    <property type="project" value="TreeGrafter"/>
</dbReference>
<dbReference type="CDD" id="cd03013">
    <property type="entry name" value="PRX5_like"/>
    <property type="match status" value="1"/>
</dbReference>
<evidence type="ECO:0000256" key="1">
    <source>
        <dbReference type="ARBA" id="ARBA00010505"/>
    </source>
</evidence>
<dbReference type="PANTHER" id="PTHR10430:SF39">
    <property type="entry name" value="PEROXISOMAL MEMBRANE ASSOCIATED PROTEIN 20"/>
    <property type="match status" value="1"/>
</dbReference>
<organism evidence="9 10">
    <name type="scientific">Acaromyces ingoldii</name>
    <dbReference type="NCBI Taxonomy" id="215250"/>
    <lineage>
        <taxon>Eukaryota</taxon>
        <taxon>Fungi</taxon>
        <taxon>Dikarya</taxon>
        <taxon>Basidiomycota</taxon>
        <taxon>Ustilaginomycotina</taxon>
        <taxon>Exobasidiomycetes</taxon>
        <taxon>Exobasidiales</taxon>
        <taxon>Cryptobasidiaceae</taxon>
        <taxon>Acaromyces</taxon>
    </lineage>
</organism>
<dbReference type="GO" id="GO:0005739">
    <property type="term" value="C:mitochondrion"/>
    <property type="evidence" value="ECO:0007669"/>
    <property type="project" value="TreeGrafter"/>
</dbReference>
<proteinExistence type="inferred from homology"/>
<dbReference type="GO" id="GO:0045454">
    <property type="term" value="P:cell redox homeostasis"/>
    <property type="evidence" value="ECO:0007669"/>
    <property type="project" value="TreeGrafter"/>
</dbReference>
<dbReference type="SUPFAM" id="SSF52833">
    <property type="entry name" value="Thioredoxin-like"/>
    <property type="match status" value="1"/>
</dbReference>
<dbReference type="AlphaFoldDB" id="A0A316YXU8"/>
<name>A0A316YXU8_9BASI</name>
<dbReference type="OrthoDB" id="1882547at2759"/>
<dbReference type="RefSeq" id="XP_025381150.1">
    <property type="nucleotide sequence ID" value="XM_025520693.1"/>
</dbReference>
<dbReference type="FunCoup" id="A0A316YXU8">
    <property type="interactions" value="202"/>
</dbReference>
<accession>A0A316YXU8</accession>
<evidence type="ECO:0000259" key="8">
    <source>
        <dbReference type="PROSITE" id="PS51352"/>
    </source>
</evidence>
<dbReference type="GO" id="GO:0034599">
    <property type="term" value="P:cellular response to oxidative stress"/>
    <property type="evidence" value="ECO:0007669"/>
    <property type="project" value="InterPro"/>
</dbReference>
<dbReference type="GO" id="GO:0005829">
    <property type="term" value="C:cytosol"/>
    <property type="evidence" value="ECO:0007669"/>
    <property type="project" value="TreeGrafter"/>
</dbReference>
<feature type="domain" description="Thioredoxin" evidence="8">
    <location>
        <begin position="16"/>
        <end position="173"/>
    </location>
</feature>
<evidence type="ECO:0000256" key="6">
    <source>
        <dbReference type="PIRSR" id="PIRSR637944-1"/>
    </source>
</evidence>
<keyword evidence="5 7" id="KW-0676">Redox-active center</keyword>
<keyword evidence="3 7" id="KW-0049">Antioxidant</keyword>
<keyword evidence="4 7" id="KW-0560">Oxidoreductase</keyword>
<protein>
    <submittedName>
        <fullName evidence="9">Redoxin</fullName>
    </submittedName>
</protein>
<evidence type="ECO:0000256" key="3">
    <source>
        <dbReference type="ARBA" id="ARBA00022862"/>
    </source>
</evidence>
<reference evidence="9 10" key="1">
    <citation type="journal article" date="2018" name="Mol. Biol. Evol.">
        <title>Broad Genomic Sampling Reveals a Smut Pathogenic Ancestry of the Fungal Clade Ustilaginomycotina.</title>
        <authorList>
            <person name="Kijpornyongpan T."/>
            <person name="Mondo S.J."/>
            <person name="Barry K."/>
            <person name="Sandor L."/>
            <person name="Lee J."/>
            <person name="Lipzen A."/>
            <person name="Pangilinan J."/>
            <person name="LaButti K."/>
            <person name="Hainaut M."/>
            <person name="Henrissat B."/>
            <person name="Grigoriev I.V."/>
            <person name="Spatafora J.W."/>
            <person name="Aime M.C."/>
        </authorList>
    </citation>
    <scope>NUCLEOTIDE SEQUENCE [LARGE SCALE GENOMIC DNA]</scope>
    <source>
        <strain evidence="9 10">MCA 4198</strain>
    </source>
</reference>
<comment type="similarity">
    <text evidence="1 7">Belongs to the peroxiredoxin family. Prx5 subfamily.</text>
</comment>
<dbReference type="InterPro" id="IPR037944">
    <property type="entry name" value="PRX5-like"/>
</dbReference>
<dbReference type="STRING" id="215250.A0A316YXU8"/>
<dbReference type="Pfam" id="PF08534">
    <property type="entry name" value="Redoxin"/>
    <property type="match status" value="1"/>
</dbReference>
<comment type="function">
    <text evidence="7">Thiol-specific peroxidase that catalyzes the reduction of hydrogen peroxide and organic hydroperoxides to water and alcohols, respectively. Plays a role in cell protection against oxidative stress by detoxifying peroxides.</text>
</comment>
<keyword evidence="10" id="KW-1185">Reference proteome</keyword>
<dbReference type="GO" id="GO:0008379">
    <property type="term" value="F:thioredoxin peroxidase activity"/>
    <property type="evidence" value="ECO:0007669"/>
    <property type="project" value="InterPro"/>
</dbReference>
<gene>
    <name evidence="9" type="ORF">FA10DRAFT_264547</name>
</gene>
<evidence type="ECO:0000313" key="10">
    <source>
        <dbReference type="Proteomes" id="UP000245768"/>
    </source>
</evidence>
<evidence type="ECO:0000256" key="2">
    <source>
        <dbReference type="ARBA" id="ARBA00022559"/>
    </source>
</evidence>